<dbReference type="Pfam" id="PF00293">
    <property type="entry name" value="NUDIX"/>
    <property type="match status" value="1"/>
</dbReference>
<keyword evidence="2" id="KW-0413">Isomerase</keyword>
<dbReference type="PROSITE" id="PS51462">
    <property type="entry name" value="NUDIX"/>
    <property type="match status" value="1"/>
</dbReference>
<dbReference type="STRING" id="237069.SAMN05216498_2590"/>
<evidence type="ECO:0000313" key="3">
    <source>
        <dbReference type="Proteomes" id="UP000199334"/>
    </source>
</evidence>
<reference evidence="2 3" key="1">
    <citation type="submission" date="2016-10" db="EMBL/GenBank/DDBJ databases">
        <authorList>
            <person name="de Groot N.N."/>
        </authorList>
    </citation>
    <scope>NUCLEOTIDE SEQUENCE [LARGE SCALE GENOMIC DNA]</scope>
    <source>
        <strain evidence="2 3">CGMCC 1.3442</strain>
    </source>
</reference>
<name>A0A1H0CLY4_9BACI</name>
<dbReference type="EMBL" id="FNIG01000006">
    <property type="protein sequence ID" value="SDN58880.1"/>
    <property type="molecule type" value="Genomic_DNA"/>
</dbReference>
<keyword evidence="3" id="KW-1185">Reference proteome</keyword>
<dbReference type="Proteomes" id="UP000199334">
    <property type="component" value="Unassembled WGS sequence"/>
</dbReference>
<dbReference type="PANTHER" id="PTHR10885">
    <property type="entry name" value="ISOPENTENYL-DIPHOSPHATE DELTA-ISOMERASE"/>
    <property type="match status" value="1"/>
</dbReference>
<dbReference type="RefSeq" id="WP_093857004.1">
    <property type="nucleotide sequence ID" value="NZ_BJVZ01000002.1"/>
</dbReference>
<evidence type="ECO:0000313" key="2">
    <source>
        <dbReference type="EMBL" id="SDN58880.1"/>
    </source>
</evidence>
<gene>
    <name evidence="2" type="ORF">SAMN05216498_2590</name>
</gene>
<dbReference type="OrthoDB" id="9780586at2"/>
<dbReference type="InterPro" id="IPR000086">
    <property type="entry name" value="NUDIX_hydrolase_dom"/>
</dbReference>
<organism evidence="2 3">
    <name type="scientific">Tenuibacillus multivorans</name>
    <dbReference type="NCBI Taxonomy" id="237069"/>
    <lineage>
        <taxon>Bacteria</taxon>
        <taxon>Bacillati</taxon>
        <taxon>Bacillota</taxon>
        <taxon>Bacilli</taxon>
        <taxon>Bacillales</taxon>
        <taxon>Bacillaceae</taxon>
        <taxon>Tenuibacillus</taxon>
    </lineage>
</organism>
<dbReference type="InterPro" id="IPR015797">
    <property type="entry name" value="NUDIX_hydrolase-like_dom_sf"/>
</dbReference>
<dbReference type="GO" id="GO:0016853">
    <property type="term" value="F:isomerase activity"/>
    <property type="evidence" value="ECO:0007669"/>
    <property type="project" value="UniProtKB-KW"/>
</dbReference>
<dbReference type="CDD" id="cd04692">
    <property type="entry name" value="NUDIX_Hydrolase"/>
    <property type="match status" value="1"/>
</dbReference>
<sequence>MKQEMLKIFDDDSNQIGTATRHDVHRVGYWHEVFHCWFVSRHKNEYYIYLQLRSPHKDYPNLLDITAAGHLLADETVQDGVREIQEEVGVNVSFNELVPLGTVKYRIIENNFFDKEIANVFLYQSHHNLEDFNLQVNEVTGIVKCKFSHFHDLWFGKRRYINIKGYMYNENGKKTPIDKKVGHESFVPHEVDLYQTVLQKIKKYLIKEN</sequence>
<accession>A0A1H0CLY4</accession>
<evidence type="ECO:0000259" key="1">
    <source>
        <dbReference type="PROSITE" id="PS51462"/>
    </source>
</evidence>
<dbReference type="AlphaFoldDB" id="A0A1H0CLY4"/>
<proteinExistence type="predicted"/>
<dbReference type="SUPFAM" id="SSF55811">
    <property type="entry name" value="Nudix"/>
    <property type="match status" value="1"/>
</dbReference>
<feature type="domain" description="Nudix hydrolase" evidence="1">
    <location>
        <begin position="29"/>
        <end position="173"/>
    </location>
</feature>
<dbReference type="PANTHER" id="PTHR10885:SF0">
    <property type="entry name" value="ISOPENTENYL-DIPHOSPHATE DELTA-ISOMERASE"/>
    <property type="match status" value="1"/>
</dbReference>
<dbReference type="Gene3D" id="3.90.79.10">
    <property type="entry name" value="Nucleoside Triphosphate Pyrophosphohydrolase"/>
    <property type="match status" value="1"/>
</dbReference>
<protein>
    <submittedName>
        <fullName evidence="2">Isopentenyldiphosphate isomerase</fullName>
    </submittedName>
</protein>